<dbReference type="Pfam" id="PF13412">
    <property type="entry name" value="HTH_24"/>
    <property type="match status" value="1"/>
</dbReference>
<dbReference type="CDD" id="cd00090">
    <property type="entry name" value="HTH_ARSR"/>
    <property type="match status" value="1"/>
</dbReference>
<keyword evidence="3" id="KW-0804">Transcription</keyword>
<dbReference type="EMBL" id="JAHWQX010000001">
    <property type="protein sequence ID" value="MBW3096205.1"/>
    <property type="molecule type" value="Genomic_DNA"/>
</dbReference>
<dbReference type="InterPro" id="IPR011991">
    <property type="entry name" value="ArsR-like_HTH"/>
</dbReference>
<sequence>MIKLDDRDIKILSVLEREGRISKTELARRVSLSATPCWERLQRLEKAGLIAAYRAQIHLKKLAPHVEVFVMAELDNHRAETLQIFEKAVQRYDDIVSCWSLGGGFDYLLYIVSRDIDTYQRMIDTLLGDGVGLARYFTYIVTKPVKDGPLPLKALLASRSSE</sequence>
<evidence type="ECO:0000256" key="2">
    <source>
        <dbReference type="ARBA" id="ARBA00023125"/>
    </source>
</evidence>
<gene>
    <name evidence="5" type="ORF">KY465_02800</name>
</gene>
<dbReference type="PANTHER" id="PTHR30154:SF34">
    <property type="entry name" value="TRANSCRIPTIONAL REGULATOR AZLB"/>
    <property type="match status" value="1"/>
</dbReference>
<dbReference type="InterPro" id="IPR019888">
    <property type="entry name" value="Tscrpt_reg_AsnC-like"/>
</dbReference>
<feature type="domain" description="HTH asnC-type" evidence="4">
    <location>
        <begin position="4"/>
        <end position="65"/>
    </location>
</feature>
<dbReference type="Pfam" id="PF01037">
    <property type="entry name" value="AsnC_trans_reg"/>
    <property type="match status" value="1"/>
</dbReference>
<dbReference type="Proteomes" id="UP001430804">
    <property type="component" value="Unassembled WGS sequence"/>
</dbReference>
<keyword evidence="2" id="KW-0238">DNA-binding</keyword>
<organism evidence="5 6">
    <name type="scientific">Pseudohoeflea coraliihabitans</name>
    <dbReference type="NCBI Taxonomy" id="2860393"/>
    <lineage>
        <taxon>Bacteria</taxon>
        <taxon>Pseudomonadati</taxon>
        <taxon>Pseudomonadota</taxon>
        <taxon>Alphaproteobacteria</taxon>
        <taxon>Hyphomicrobiales</taxon>
        <taxon>Rhizobiaceae</taxon>
        <taxon>Pseudohoeflea</taxon>
    </lineage>
</organism>
<comment type="caution">
    <text evidence="5">The sequence shown here is derived from an EMBL/GenBank/DDBJ whole genome shotgun (WGS) entry which is preliminary data.</text>
</comment>
<dbReference type="PROSITE" id="PS50956">
    <property type="entry name" value="HTH_ASNC_2"/>
    <property type="match status" value="1"/>
</dbReference>
<accession>A0ABS6WK08</accession>
<evidence type="ECO:0000313" key="6">
    <source>
        <dbReference type="Proteomes" id="UP001430804"/>
    </source>
</evidence>
<protein>
    <submittedName>
        <fullName evidence="5">Lrp/AsnC family transcriptional regulator</fullName>
    </submittedName>
</protein>
<dbReference type="RefSeq" id="WP_219158211.1">
    <property type="nucleotide sequence ID" value="NZ_JAHWQX010000001.1"/>
</dbReference>
<evidence type="ECO:0000256" key="3">
    <source>
        <dbReference type="ARBA" id="ARBA00023163"/>
    </source>
</evidence>
<keyword evidence="1" id="KW-0805">Transcription regulation</keyword>
<evidence type="ECO:0000259" key="4">
    <source>
        <dbReference type="PROSITE" id="PS50956"/>
    </source>
</evidence>
<dbReference type="InterPro" id="IPR000485">
    <property type="entry name" value="AsnC-type_HTH_dom"/>
</dbReference>
<reference evidence="5" key="1">
    <citation type="submission" date="2021-07" db="EMBL/GenBank/DDBJ databases">
        <title>Pseudohoeflea marina sp. nov. a polyhydroxyalcanoate-producing bacterium.</title>
        <authorList>
            <person name="Zheng W."/>
            <person name="Yu S."/>
            <person name="Huang Y."/>
        </authorList>
    </citation>
    <scope>NUCLEOTIDE SEQUENCE</scope>
    <source>
        <strain evidence="5">DP4N28-3</strain>
    </source>
</reference>
<proteinExistence type="predicted"/>
<dbReference type="InterPro" id="IPR019887">
    <property type="entry name" value="Tscrpt_reg_AsnC/Lrp_C"/>
</dbReference>
<evidence type="ECO:0000313" key="5">
    <source>
        <dbReference type="EMBL" id="MBW3096205.1"/>
    </source>
</evidence>
<evidence type="ECO:0000256" key="1">
    <source>
        <dbReference type="ARBA" id="ARBA00023015"/>
    </source>
</evidence>
<keyword evidence="6" id="KW-1185">Reference proteome</keyword>
<name>A0ABS6WK08_9HYPH</name>
<dbReference type="SMART" id="SM00344">
    <property type="entry name" value="HTH_ASNC"/>
    <property type="match status" value="1"/>
</dbReference>
<dbReference type="PANTHER" id="PTHR30154">
    <property type="entry name" value="LEUCINE-RESPONSIVE REGULATORY PROTEIN"/>
    <property type="match status" value="1"/>
</dbReference>